<reference evidence="2" key="1">
    <citation type="submission" date="2022-01" db="EMBL/GenBank/DDBJ databases">
        <authorList>
            <person name="King R."/>
        </authorList>
    </citation>
    <scope>NUCLEOTIDE SEQUENCE</scope>
</reference>
<feature type="region of interest" description="Disordered" evidence="1">
    <location>
        <begin position="91"/>
        <end position="151"/>
    </location>
</feature>
<dbReference type="AlphaFoldDB" id="A0A9N9RJN0"/>
<evidence type="ECO:0000313" key="2">
    <source>
        <dbReference type="EMBL" id="CAG9797863.1"/>
    </source>
</evidence>
<evidence type="ECO:0000256" key="1">
    <source>
        <dbReference type="SAM" id="MobiDB-lite"/>
    </source>
</evidence>
<name>A0A9N9RJN0_9DIPT</name>
<feature type="compositionally biased region" description="Polar residues" evidence="1">
    <location>
        <begin position="122"/>
        <end position="133"/>
    </location>
</feature>
<dbReference type="EMBL" id="OU895877">
    <property type="protein sequence ID" value="CAG9797863.1"/>
    <property type="molecule type" value="Genomic_DNA"/>
</dbReference>
<evidence type="ECO:0000313" key="3">
    <source>
        <dbReference type="Proteomes" id="UP001153620"/>
    </source>
</evidence>
<feature type="compositionally biased region" description="Basic residues" evidence="1">
    <location>
        <begin position="109"/>
        <end position="118"/>
    </location>
</feature>
<reference evidence="2" key="2">
    <citation type="submission" date="2022-10" db="EMBL/GenBank/DDBJ databases">
        <authorList>
            <consortium name="ENA_rothamsted_submissions"/>
            <consortium name="culmorum"/>
            <person name="King R."/>
        </authorList>
    </citation>
    <scope>NUCLEOTIDE SEQUENCE</scope>
</reference>
<dbReference type="OrthoDB" id="10609889at2759"/>
<accession>A0A9N9RJN0</accession>
<sequence length="151" mass="17521">MSDLAMQNNTTSKRPRQMLNPDHENQQNNEIISKKRPKVKRNNSTSSVDLCQRISKAIENILILTKNEEFRKSCFQLLGVENSSDAGTKIKELAESLKGKKQQQQQHKGDKKRAPLKRKINENPNQTDGPRTQKQAREKQKNTRMKQKIRE</sequence>
<feature type="compositionally biased region" description="Polar residues" evidence="1">
    <location>
        <begin position="1"/>
        <end position="12"/>
    </location>
</feature>
<dbReference type="Proteomes" id="UP001153620">
    <property type="component" value="Chromosome 1"/>
</dbReference>
<proteinExistence type="predicted"/>
<organism evidence="2 3">
    <name type="scientific">Chironomus riparius</name>
    <dbReference type="NCBI Taxonomy" id="315576"/>
    <lineage>
        <taxon>Eukaryota</taxon>
        <taxon>Metazoa</taxon>
        <taxon>Ecdysozoa</taxon>
        <taxon>Arthropoda</taxon>
        <taxon>Hexapoda</taxon>
        <taxon>Insecta</taxon>
        <taxon>Pterygota</taxon>
        <taxon>Neoptera</taxon>
        <taxon>Endopterygota</taxon>
        <taxon>Diptera</taxon>
        <taxon>Nematocera</taxon>
        <taxon>Chironomoidea</taxon>
        <taxon>Chironomidae</taxon>
        <taxon>Chironominae</taxon>
        <taxon>Chironomus</taxon>
    </lineage>
</organism>
<feature type="region of interest" description="Disordered" evidence="1">
    <location>
        <begin position="1"/>
        <end position="48"/>
    </location>
</feature>
<gene>
    <name evidence="2" type="ORF">CHIRRI_LOCUS849</name>
</gene>
<feature type="compositionally biased region" description="Basic residues" evidence="1">
    <location>
        <begin position="142"/>
        <end position="151"/>
    </location>
</feature>
<protein>
    <submittedName>
        <fullName evidence="2">Uncharacterized protein</fullName>
    </submittedName>
</protein>
<keyword evidence="3" id="KW-1185">Reference proteome</keyword>